<proteinExistence type="predicted"/>
<evidence type="ECO:0000256" key="1">
    <source>
        <dbReference type="SAM" id="MobiDB-lite"/>
    </source>
</evidence>
<reference evidence="2 3" key="1">
    <citation type="journal article" date="2023" name="G3 (Bethesda)">
        <title>A haplotype-resolved chromosome-scale genome for Quercus rubra L. provides insights into the genetics of adaptive traits for red oak species.</title>
        <authorList>
            <person name="Kapoor B."/>
            <person name="Jenkins J."/>
            <person name="Schmutz J."/>
            <person name="Zhebentyayeva T."/>
            <person name="Kuelheim C."/>
            <person name="Coggeshall M."/>
            <person name="Heim C."/>
            <person name="Lasky J.R."/>
            <person name="Leites L."/>
            <person name="Islam-Faridi N."/>
            <person name="Romero-Severson J."/>
            <person name="DeLeo V.L."/>
            <person name="Lucas S.M."/>
            <person name="Lazic D."/>
            <person name="Gailing O."/>
            <person name="Carlson J."/>
            <person name="Staton M."/>
        </authorList>
    </citation>
    <scope>NUCLEOTIDE SEQUENCE [LARGE SCALE GENOMIC DNA]</scope>
    <source>
        <strain evidence="2">Pseudo-F2</strain>
    </source>
</reference>
<evidence type="ECO:0000313" key="3">
    <source>
        <dbReference type="Proteomes" id="UP001324115"/>
    </source>
</evidence>
<evidence type="ECO:0000313" key="2">
    <source>
        <dbReference type="EMBL" id="KAK4593716.1"/>
    </source>
</evidence>
<dbReference type="EMBL" id="JAXUIC010000004">
    <property type="protein sequence ID" value="KAK4593716.1"/>
    <property type="molecule type" value="Genomic_DNA"/>
</dbReference>
<sequence>MEFLFQGKDMATGGFSKLLGDVDAQEPMANSTQMDLDTDLEELSKRKQVDYSSAMSTQSRSPKKKRSCATVKEDTIYKDLSSQIGKVAVALKKIYQNQLNMSYDGKRV</sequence>
<organism evidence="2 3">
    <name type="scientific">Quercus rubra</name>
    <name type="common">Northern red oak</name>
    <name type="synonym">Quercus borealis</name>
    <dbReference type="NCBI Taxonomy" id="3512"/>
    <lineage>
        <taxon>Eukaryota</taxon>
        <taxon>Viridiplantae</taxon>
        <taxon>Streptophyta</taxon>
        <taxon>Embryophyta</taxon>
        <taxon>Tracheophyta</taxon>
        <taxon>Spermatophyta</taxon>
        <taxon>Magnoliopsida</taxon>
        <taxon>eudicotyledons</taxon>
        <taxon>Gunneridae</taxon>
        <taxon>Pentapetalae</taxon>
        <taxon>rosids</taxon>
        <taxon>fabids</taxon>
        <taxon>Fagales</taxon>
        <taxon>Fagaceae</taxon>
        <taxon>Quercus</taxon>
    </lineage>
</organism>
<name>A0AAN7FMC2_QUERU</name>
<gene>
    <name evidence="2" type="ORF">RGQ29_017714</name>
</gene>
<feature type="compositionally biased region" description="Polar residues" evidence="1">
    <location>
        <begin position="50"/>
        <end position="60"/>
    </location>
</feature>
<accession>A0AAN7FMC2</accession>
<dbReference type="AlphaFoldDB" id="A0AAN7FMC2"/>
<keyword evidence="3" id="KW-1185">Reference proteome</keyword>
<protein>
    <submittedName>
        <fullName evidence="2">Uncharacterized protein</fullName>
    </submittedName>
</protein>
<dbReference type="Proteomes" id="UP001324115">
    <property type="component" value="Unassembled WGS sequence"/>
</dbReference>
<comment type="caution">
    <text evidence="2">The sequence shown here is derived from an EMBL/GenBank/DDBJ whole genome shotgun (WGS) entry which is preliminary data.</text>
</comment>
<feature type="region of interest" description="Disordered" evidence="1">
    <location>
        <begin position="45"/>
        <end position="69"/>
    </location>
</feature>